<keyword evidence="1" id="KW-1185">Reference proteome</keyword>
<proteinExistence type="predicted"/>
<protein>
    <submittedName>
        <fullName evidence="2">Uncharacterized protein LOC109465351</fullName>
    </submittedName>
</protein>
<dbReference type="AlphaFoldDB" id="A0A6P4YH71"/>
<reference evidence="2" key="1">
    <citation type="submission" date="2025-08" db="UniProtKB">
        <authorList>
            <consortium name="RefSeq"/>
        </authorList>
    </citation>
    <scope>IDENTIFICATION</scope>
    <source>
        <tissue evidence="2">Gonad</tissue>
    </source>
</reference>
<dbReference type="Proteomes" id="UP000515135">
    <property type="component" value="Unplaced"/>
</dbReference>
<evidence type="ECO:0000313" key="1">
    <source>
        <dbReference type="Proteomes" id="UP000515135"/>
    </source>
</evidence>
<sequence>MTRTFKRRRLYVTGKQAGLVSIVKRKMEEEKQARFVEWSCNVFIDVFWYFGVPRLWSLYYGRLSWDKAARRIVTCREKVLDSMWHWIQQDRRVDLNNIHFLQRRPDLRKRAQRQRYVCPRPLPPGIILLNEISHLEPPDYIILEFFRDFNRLLTGRDQYGNLKYSAFLTVTLCCVEQKLGNKVLKKTWGGSAPLPKHLRDVYIKWAARWLWHPIVSLPVLISLDQTEEGKALDKVRVRPSNPPILSCRAFHFRPDVDGDLPGVRMVPPCSHCMDMFPSHDQTAGESAEEDGRGYVRYTFTPPDDASPNWCRGNCAEVAAFGEMFKLLKQKCRVTNSLWHWTQQDKRVKLDNLTIFKQRPELRSQAKKQRFVCPHPLPPATILLNEISNLGLPDSTILEFFRDFNRRLIQCNHNRKWPKYKYSGFLSVTLCCVEERRGNKVIKKTWGGSVPLPKHLREIYIKYAARWFWHPIVSLPVLLSLDQTQEGKELSEIRVVPVNPPNLSCRAFQLQFHLFPELKLPVVKQVPPCSQCKDMFPSHDNDAGYVQYKATPLEGTGNKWCRGNCAEVTAFSEMFYQLGQKCHVENADGKKILTKYKMEKMRRRAKFVK</sequence>
<dbReference type="RefSeq" id="XP_019618122.1">
    <property type="nucleotide sequence ID" value="XM_019762563.1"/>
</dbReference>
<accession>A0A6P4YH71</accession>
<dbReference type="GeneID" id="109465351"/>
<organism evidence="1 2">
    <name type="scientific">Branchiostoma belcheri</name>
    <name type="common">Amphioxus</name>
    <dbReference type="NCBI Taxonomy" id="7741"/>
    <lineage>
        <taxon>Eukaryota</taxon>
        <taxon>Metazoa</taxon>
        <taxon>Chordata</taxon>
        <taxon>Cephalochordata</taxon>
        <taxon>Leptocardii</taxon>
        <taxon>Amphioxiformes</taxon>
        <taxon>Branchiostomatidae</taxon>
        <taxon>Branchiostoma</taxon>
    </lineage>
</organism>
<evidence type="ECO:0000313" key="2">
    <source>
        <dbReference type="RefSeq" id="XP_019618122.1"/>
    </source>
</evidence>
<dbReference type="KEGG" id="bbel:109465351"/>
<gene>
    <name evidence="2" type="primary">LOC109465351</name>
</gene>
<dbReference type="OrthoDB" id="10039586at2759"/>
<name>A0A6P4YH71_BRABE</name>